<organism evidence="2 3">
    <name type="scientific">Thiohalocapsa marina</name>
    <dbReference type="NCBI Taxonomy" id="424902"/>
    <lineage>
        <taxon>Bacteria</taxon>
        <taxon>Pseudomonadati</taxon>
        <taxon>Pseudomonadota</taxon>
        <taxon>Gammaproteobacteria</taxon>
        <taxon>Chromatiales</taxon>
        <taxon>Chromatiaceae</taxon>
        <taxon>Thiohalocapsa</taxon>
    </lineage>
</organism>
<keyword evidence="1" id="KW-0472">Membrane</keyword>
<dbReference type="Pfam" id="PF07254">
    <property type="entry name" value="Cpta_toxin"/>
    <property type="match status" value="1"/>
</dbReference>
<dbReference type="Proteomes" id="UP000322981">
    <property type="component" value="Unassembled WGS sequence"/>
</dbReference>
<gene>
    <name evidence="2" type="ORF">F2Q65_14725</name>
</gene>
<keyword evidence="1" id="KW-1133">Transmembrane helix</keyword>
<keyword evidence="1" id="KW-0812">Transmembrane</keyword>
<accession>A0A5M8FHA3</accession>
<evidence type="ECO:0008006" key="4">
    <source>
        <dbReference type="Google" id="ProtNLM"/>
    </source>
</evidence>
<comment type="caution">
    <text evidence="2">The sequence shown here is derived from an EMBL/GenBank/DDBJ whole genome shotgun (WGS) entry which is preliminary data.</text>
</comment>
<dbReference type="InterPro" id="IPR009883">
    <property type="entry name" value="YgfX"/>
</dbReference>
<proteinExistence type="predicted"/>
<protein>
    <recommendedName>
        <fullName evidence="4">Toxin CptA</fullName>
    </recommendedName>
</protein>
<evidence type="ECO:0000313" key="3">
    <source>
        <dbReference type="Proteomes" id="UP000322981"/>
    </source>
</evidence>
<sequence length="150" mass="16545">MSDHRLKPPLRLRLALSRRLLGYVLLVHGMALAVLWLLPPEASSLVWPMRLGVGALVLGSLGFSLWCHVLHRAPWSVVEVAHDDEGWVLTRADGGLEQARLLPSTYVGVGLVVLNFRVGRFRRRSVVLTEGAVSSEALRQVRVRLRTGGG</sequence>
<feature type="transmembrane region" description="Helical" evidence="1">
    <location>
        <begin position="45"/>
        <end position="66"/>
    </location>
</feature>
<keyword evidence="3" id="KW-1185">Reference proteome</keyword>
<name>A0A5M8FHA3_9GAMM</name>
<evidence type="ECO:0000313" key="2">
    <source>
        <dbReference type="EMBL" id="KAA6183804.1"/>
    </source>
</evidence>
<dbReference type="RefSeq" id="WP_150094171.1">
    <property type="nucleotide sequence ID" value="NZ_JBFUOH010000031.1"/>
</dbReference>
<reference evidence="2 3" key="1">
    <citation type="submission" date="2019-09" db="EMBL/GenBank/DDBJ databases">
        <title>Whole-genome sequence of the purple sulfur bacterium Thiohalocapsa marina DSM 19078.</title>
        <authorList>
            <person name="Kyndt J.A."/>
            <person name="Meyer T.E."/>
        </authorList>
    </citation>
    <scope>NUCLEOTIDE SEQUENCE [LARGE SCALE GENOMIC DNA]</scope>
    <source>
        <strain evidence="2 3">DSM 19078</strain>
    </source>
</reference>
<dbReference type="AlphaFoldDB" id="A0A5M8FHA3"/>
<dbReference type="EMBL" id="VWXX01000028">
    <property type="protein sequence ID" value="KAA6183804.1"/>
    <property type="molecule type" value="Genomic_DNA"/>
</dbReference>
<feature type="transmembrane region" description="Helical" evidence="1">
    <location>
        <begin position="20"/>
        <end position="39"/>
    </location>
</feature>
<evidence type="ECO:0000256" key="1">
    <source>
        <dbReference type="SAM" id="Phobius"/>
    </source>
</evidence>
<dbReference type="OrthoDB" id="5772185at2"/>